<accession>A0A6C2TVD6</accession>
<name>A0A6C2TVD6_PONDE</name>
<dbReference type="Gene3D" id="3.40.50.720">
    <property type="entry name" value="NAD(P)-binding Rossmann-like Domain"/>
    <property type="match status" value="1"/>
</dbReference>
<reference evidence="4 5" key="1">
    <citation type="submission" date="2019-04" db="EMBL/GenBank/DDBJ databases">
        <authorList>
            <person name="Van Vliet M D."/>
        </authorList>
    </citation>
    <scope>NUCLEOTIDE SEQUENCE [LARGE SCALE GENOMIC DNA]</scope>
    <source>
        <strain evidence="4 5">F1</strain>
    </source>
</reference>
<evidence type="ECO:0000259" key="3">
    <source>
        <dbReference type="Pfam" id="PF05368"/>
    </source>
</evidence>
<keyword evidence="5" id="KW-1185">Reference proteome</keyword>
<evidence type="ECO:0000313" key="5">
    <source>
        <dbReference type="Proteomes" id="UP000366872"/>
    </source>
</evidence>
<dbReference type="Pfam" id="PF05368">
    <property type="entry name" value="NmrA"/>
    <property type="match status" value="1"/>
</dbReference>
<dbReference type="Proteomes" id="UP000366872">
    <property type="component" value="Unassembled WGS sequence"/>
</dbReference>
<dbReference type="InterPro" id="IPR051164">
    <property type="entry name" value="NmrA-like_oxidored"/>
</dbReference>
<protein>
    <recommendedName>
        <fullName evidence="3">NmrA-like domain-containing protein</fullName>
    </recommendedName>
</protein>
<dbReference type="SUPFAM" id="SSF51735">
    <property type="entry name" value="NAD(P)-binding Rossmann-fold domains"/>
    <property type="match status" value="1"/>
</dbReference>
<keyword evidence="2" id="KW-0521">NADP</keyword>
<dbReference type="RefSeq" id="WP_222846995.1">
    <property type="nucleotide sequence ID" value="NZ_CAAHFG010000001.1"/>
</dbReference>
<gene>
    <name evidence="4" type="ORF">PDESU_00143</name>
</gene>
<comment type="similarity">
    <text evidence="1">Belongs to the NmrA-type oxidoreductase family.</text>
</comment>
<evidence type="ECO:0000313" key="4">
    <source>
        <dbReference type="EMBL" id="VGO11598.1"/>
    </source>
</evidence>
<evidence type="ECO:0000256" key="1">
    <source>
        <dbReference type="ARBA" id="ARBA00006328"/>
    </source>
</evidence>
<dbReference type="AlphaFoldDB" id="A0A6C2TVD6"/>
<dbReference type="InterPro" id="IPR008030">
    <property type="entry name" value="NmrA-like"/>
</dbReference>
<evidence type="ECO:0000256" key="2">
    <source>
        <dbReference type="ARBA" id="ARBA00022857"/>
    </source>
</evidence>
<proteinExistence type="inferred from homology"/>
<dbReference type="EMBL" id="CAAHFG010000001">
    <property type="protein sequence ID" value="VGO11598.1"/>
    <property type="molecule type" value="Genomic_DNA"/>
</dbReference>
<dbReference type="PANTHER" id="PTHR42748:SF7">
    <property type="entry name" value="NMRA LIKE REDOX SENSOR 1-RELATED"/>
    <property type="match status" value="1"/>
</dbReference>
<dbReference type="InterPro" id="IPR036291">
    <property type="entry name" value="NAD(P)-bd_dom_sf"/>
</dbReference>
<organism evidence="4 5">
    <name type="scientific">Pontiella desulfatans</name>
    <dbReference type="NCBI Taxonomy" id="2750659"/>
    <lineage>
        <taxon>Bacteria</taxon>
        <taxon>Pseudomonadati</taxon>
        <taxon>Kiritimatiellota</taxon>
        <taxon>Kiritimatiellia</taxon>
        <taxon>Kiritimatiellales</taxon>
        <taxon>Pontiellaceae</taxon>
        <taxon>Pontiella</taxon>
    </lineage>
</organism>
<sequence>MTEKKKILLTGATGYVGGKLLEQLENQGHEVHCLVRDATKMKTKGVHTKIFQGDVLERSTMWKAFQGVDTAYFLIHFLDEKQDFEAKEILAAKNFAYMAKGAGVKRIVYLGALGNQHDTLSPHLKSRQDVGYVLRESGIPTIELRASIVLGQGSLSFDLIRDLTEHLPIMVFPRWVTTKAQPIGIRDLLDYLVQSLDVPIEHAEIVEIGGADRMSYGELMREFARQRGLIRFMIPVPVLTPWLSSHWISFFSKVDLTVARKLIEGIRNPTVVESRRASTLFSIEPVSAKVAMSEAVIGETISKPETVTLFEQDVSAHVQAA</sequence>
<dbReference type="PANTHER" id="PTHR42748">
    <property type="entry name" value="NITROGEN METABOLITE REPRESSION PROTEIN NMRA FAMILY MEMBER"/>
    <property type="match status" value="1"/>
</dbReference>
<feature type="domain" description="NmrA-like" evidence="3">
    <location>
        <begin position="3"/>
        <end position="140"/>
    </location>
</feature>